<dbReference type="FunFam" id="1.20.1070.10:FF:000163">
    <property type="entry name" value="Thromboxane A2 receptor"/>
    <property type="match status" value="1"/>
</dbReference>
<evidence type="ECO:0000313" key="17">
    <source>
        <dbReference type="Proteomes" id="UP000291020"/>
    </source>
</evidence>
<dbReference type="SUPFAM" id="SSF81321">
    <property type="entry name" value="Family A G protein-coupled receptor-like"/>
    <property type="match status" value="1"/>
</dbReference>
<feature type="domain" description="G-protein coupled receptors family 1 profile" evidence="15">
    <location>
        <begin position="53"/>
        <end position="320"/>
    </location>
</feature>
<evidence type="ECO:0000256" key="6">
    <source>
        <dbReference type="ARBA" id="ARBA00022989"/>
    </source>
</evidence>
<dbReference type="GO" id="GO:0005886">
    <property type="term" value="C:plasma membrane"/>
    <property type="evidence" value="ECO:0007669"/>
    <property type="project" value="UniProtKB-SubCell"/>
</dbReference>
<sequence>MGANGSPASELGSCFRSTNLSTTLSTTLSANLSEKLIVSRWFSTAFGSIGLASNLFALCVLVSSSRKMHSRARSSFLIFLCGLVVTDFLGLLVTGTIIISYHFTKFNWMVVDPACYLCNFLGLSMVFFGQCPLLLGATMAGERFFGINRPFSRSTSMSKRRAWFMVGLVWAFSFSLGLLPILGLGDYTLQYPNSWCFITLLHDPKNVTFCLIFALLGILAVGLSFLFNTVSVVTLCRVYHDREPVQRRRDSEVEMMVQLVGIMIIATVCWLPLLIFIIQTVLQAPAPGLLPRQIPRQTEEMLLIYLRMVTWNQILDPWVYILFRRAVLKRIYPSLKARPSIVSLYPMLNPSLRRKLTQESVLQ</sequence>
<dbReference type="GO" id="GO:0004960">
    <property type="term" value="F:thromboxane receptor activity"/>
    <property type="evidence" value="ECO:0007669"/>
    <property type="project" value="InterPro"/>
</dbReference>
<feature type="transmembrane region" description="Helical" evidence="14">
    <location>
        <begin position="76"/>
        <end position="100"/>
    </location>
</feature>
<dbReference type="GO" id="GO:0045777">
    <property type="term" value="P:positive regulation of blood pressure"/>
    <property type="evidence" value="ECO:0007669"/>
    <property type="project" value="TreeGrafter"/>
</dbReference>
<dbReference type="GO" id="GO:0006954">
    <property type="term" value="P:inflammatory response"/>
    <property type="evidence" value="ECO:0007669"/>
    <property type="project" value="TreeGrafter"/>
</dbReference>
<dbReference type="PANTHER" id="PTHR11866">
    <property type="entry name" value="G-PROTEIN COUPLED RECEPTOR FAMILY 1 MEMBER"/>
    <property type="match status" value="1"/>
</dbReference>
<dbReference type="Ensembl" id="ENSGAGT00000014729.1">
    <property type="protein sequence ID" value="ENSGAGP00000012850.1"/>
    <property type="gene ID" value="ENSGAGG00000009861.1"/>
</dbReference>
<keyword evidence="3" id="KW-1003">Cell membrane</keyword>
<feature type="transmembrane region" description="Helical" evidence="14">
    <location>
        <begin position="257"/>
        <end position="282"/>
    </location>
</feature>
<evidence type="ECO:0000256" key="2">
    <source>
        <dbReference type="ARBA" id="ARBA00017628"/>
    </source>
</evidence>
<protein>
    <recommendedName>
        <fullName evidence="2">Thromboxane A2 receptor</fullName>
    </recommendedName>
    <alternativeName>
        <fullName evidence="13">Prostanoid TP receptor</fullName>
    </alternativeName>
</protein>
<dbReference type="GO" id="GO:0007204">
    <property type="term" value="P:positive regulation of cytosolic calcium ion concentration"/>
    <property type="evidence" value="ECO:0007669"/>
    <property type="project" value="TreeGrafter"/>
</dbReference>
<keyword evidence="7" id="KW-0297">G-protein coupled receptor</keyword>
<name>A0A452HDI1_9SAUR</name>
<evidence type="ECO:0000256" key="3">
    <source>
        <dbReference type="ARBA" id="ARBA00022475"/>
    </source>
</evidence>
<reference evidence="16" key="2">
    <citation type="submission" date="2025-08" db="UniProtKB">
        <authorList>
            <consortium name="Ensembl"/>
        </authorList>
    </citation>
    <scope>IDENTIFICATION</scope>
</reference>
<feature type="transmembrane region" description="Helical" evidence="14">
    <location>
        <begin position="41"/>
        <end position="64"/>
    </location>
</feature>
<keyword evidence="4" id="KW-0597">Phosphoprotein</keyword>
<evidence type="ECO:0000256" key="4">
    <source>
        <dbReference type="ARBA" id="ARBA00022553"/>
    </source>
</evidence>
<feature type="transmembrane region" description="Helical" evidence="14">
    <location>
        <begin position="120"/>
        <end position="141"/>
    </location>
</feature>
<evidence type="ECO:0000256" key="11">
    <source>
        <dbReference type="ARBA" id="ARBA00023180"/>
    </source>
</evidence>
<evidence type="ECO:0000256" key="7">
    <source>
        <dbReference type="ARBA" id="ARBA00023040"/>
    </source>
</evidence>
<dbReference type="PRINTS" id="PR00429">
    <property type="entry name" value="THROMBOXANER"/>
</dbReference>
<reference evidence="16" key="3">
    <citation type="submission" date="2025-09" db="UniProtKB">
        <authorList>
            <consortium name="Ensembl"/>
        </authorList>
    </citation>
    <scope>IDENTIFICATION</scope>
</reference>
<organism evidence="16 17">
    <name type="scientific">Gopherus agassizii</name>
    <name type="common">Agassiz's desert tortoise</name>
    <dbReference type="NCBI Taxonomy" id="38772"/>
    <lineage>
        <taxon>Eukaryota</taxon>
        <taxon>Metazoa</taxon>
        <taxon>Chordata</taxon>
        <taxon>Craniata</taxon>
        <taxon>Vertebrata</taxon>
        <taxon>Euteleostomi</taxon>
        <taxon>Archelosauria</taxon>
        <taxon>Testudinata</taxon>
        <taxon>Testudines</taxon>
        <taxon>Cryptodira</taxon>
        <taxon>Durocryptodira</taxon>
        <taxon>Testudinoidea</taxon>
        <taxon>Testudinidae</taxon>
        <taxon>Gopherus</taxon>
    </lineage>
</organism>
<dbReference type="InterPro" id="IPR017452">
    <property type="entry name" value="GPCR_Rhodpsn_7TM"/>
</dbReference>
<keyword evidence="11" id="KW-0325">Glycoprotein</keyword>
<keyword evidence="8 14" id="KW-0472">Membrane</keyword>
<evidence type="ECO:0000313" key="16">
    <source>
        <dbReference type="Ensembl" id="ENSGAGP00000012850.1"/>
    </source>
</evidence>
<dbReference type="GO" id="GO:0045907">
    <property type="term" value="P:positive regulation of vasoconstriction"/>
    <property type="evidence" value="ECO:0007669"/>
    <property type="project" value="TreeGrafter"/>
</dbReference>
<dbReference type="InterPro" id="IPR000276">
    <property type="entry name" value="GPCR_Rhodpsn"/>
</dbReference>
<dbReference type="PANTHER" id="PTHR11866:SF5">
    <property type="entry name" value="THROMBOXANE A2 RECEPTOR"/>
    <property type="match status" value="1"/>
</dbReference>
<evidence type="ECO:0000256" key="12">
    <source>
        <dbReference type="ARBA" id="ARBA00023224"/>
    </source>
</evidence>
<proteinExistence type="predicted"/>
<dbReference type="PRINTS" id="PR01788">
    <property type="entry name" value="PROSTANOIDR"/>
</dbReference>
<reference evidence="17" key="1">
    <citation type="journal article" date="2017" name="PLoS ONE">
        <title>The Agassiz's desert tortoise genome provides a resource for the conservation of a threatened species.</title>
        <authorList>
            <person name="Tollis M."/>
            <person name="DeNardo D.F."/>
            <person name="Cornelius J.A."/>
            <person name="Dolby G.A."/>
            <person name="Edwards T."/>
            <person name="Henen B.T."/>
            <person name="Karl A.E."/>
            <person name="Murphy R.W."/>
            <person name="Kusumi K."/>
        </authorList>
    </citation>
    <scope>NUCLEOTIDE SEQUENCE [LARGE SCALE GENOMIC DNA]</scope>
</reference>
<keyword evidence="5 14" id="KW-0812">Transmembrane</keyword>
<evidence type="ECO:0000256" key="5">
    <source>
        <dbReference type="ARBA" id="ARBA00022692"/>
    </source>
</evidence>
<evidence type="ECO:0000256" key="13">
    <source>
        <dbReference type="ARBA" id="ARBA00029815"/>
    </source>
</evidence>
<feature type="transmembrane region" description="Helical" evidence="14">
    <location>
        <begin position="162"/>
        <end position="185"/>
    </location>
</feature>
<dbReference type="CDD" id="cd15143">
    <property type="entry name" value="7tmA_TXA2_R"/>
    <property type="match status" value="1"/>
</dbReference>
<dbReference type="AlphaFoldDB" id="A0A452HDI1"/>
<dbReference type="STRING" id="38772.ENSGAGP00000012850"/>
<evidence type="ECO:0000256" key="9">
    <source>
        <dbReference type="ARBA" id="ARBA00023157"/>
    </source>
</evidence>
<dbReference type="Proteomes" id="UP000291020">
    <property type="component" value="Unassembled WGS sequence"/>
</dbReference>
<evidence type="ECO:0000256" key="14">
    <source>
        <dbReference type="SAM" id="Phobius"/>
    </source>
</evidence>
<evidence type="ECO:0000256" key="10">
    <source>
        <dbReference type="ARBA" id="ARBA00023170"/>
    </source>
</evidence>
<keyword evidence="12" id="KW-0807">Transducer</keyword>
<keyword evidence="17" id="KW-1185">Reference proteome</keyword>
<evidence type="ECO:0000259" key="15">
    <source>
        <dbReference type="PROSITE" id="PS50262"/>
    </source>
</evidence>
<keyword evidence="9" id="KW-1015">Disulfide bond</keyword>
<feature type="transmembrane region" description="Helical" evidence="14">
    <location>
        <begin position="302"/>
        <end position="323"/>
    </location>
</feature>
<dbReference type="InterPro" id="IPR001105">
    <property type="entry name" value="Thbox_rcpt"/>
</dbReference>
<feature type="transmembrane region" description="Helical" evidence="14">
    <location>
        <begin position="211"/>
        <end position="236"/>
    </location>
</feature>
<comment type="subcellular location">
    <subcellularLocation>
        <location evidence="1">Cell membrane</location>
        <topology evidence="1">Multi-pass membrane protein</topology>
    </subcellularLocation>
</comment>
<evidence type="ECO:0000256" key="1">
    <source>
        <dbReference type="ARBA" id="ARBA00004651"/>
    </source>
</evidence>
<keyword evidence="10" id="KW-0675">Receptor</keyword>
<accession>A0A452HDI1</accession>
<dbReference type="PROSITE" id="PS50262">
    <property type="entry name" value="G_PROTEIN_RECEP_F1_2"/>
    <property type="match status" value="1"/>
</dbReference>
<dbReference type="InterPro" id="IPR008365">
    <property type="entry name" value="Prostanoid_rcpt"/>
</dbReference>
<dbReference type="GO" id="GO:0007189">
    <property type="term" value="P:adenylate cyclase-activating G protein-coupled receptor signaling pathway"/>
    <property type="evidence" value="ECO:0007669"/>
    <property type="project" value="TreeGrafter"/>
</dbReference>
<evidence type="ECO:0000256" key="8">
    <source>
        <dbReference type="ARBA" id="ARBA00023136"/>
    </source>
</evidence>
<keyword evidence="6 14" id="KW-1133">Transmembrane helix</keyword>
<dbReference type="Gene3D" id="1.20.1070.10">
    <property type="entry name" value="Rhodopsin 7-helix transmembrane proteins"/>
    <property type="match status" value="1"/>
</dbReference>
<dbReference type="Pfam" id="PF00001">
    <property type="entry name" value="7tm_1"/>
    <property type="match status" value="1"/>
</dbReference>